<evidence type="ECO:0000313" key="2">
    <source>
        <dbReference type="EMBL" id="KAK7450688.1"/>
    </source>
</evidence>
<proteinExistence type="predicted"/>
<comment type="caution">
    <text evidence="2">The sequence shown here is derived from an EMBL/GenBank/DDBJ whole genome shotgun (WGS) entry which is preliminary data.</text>
</comment>
<name>A0ABD0J2B6_9CAEN</name>
<protein>
    <submittedName>
        <fullName evidence="2">Uncharacterized protein</fullName>
    </submittedName>
</protein>
<evidence type="ECO:0000256" key="1">
    <source>
        <dbReference type="SAM" id="MobiDB-lite"/>
    </source>
</evidence>
<dbReference type="AlphaFoldDB" id="A0ABD0J2B6"/>
<reference evidence="2 3" key="1">
    <citation type="journal article" date="2023" name="Sci. Data">
        <title>Genome assembly of the Korean intertidal mud-creeper Batillaria attramentaria.</title>
        <authorList>
            <person name="Patra A.K."/>
            <person name="Ho P.T."/>
            <person name="Jun S."/>
            <person name="Lee S.J."/>
            <person name="Kim Y."/>
            <person name="Won Y.J."/>
        </authorList>
    </citation>
    <scope>NUCLEOTIDE SEQUENCE [LARGE SCALE GENOMIC DNA]</scope>
    <source>
        <strain evidence="2">Wonlab-2016</strain>
    </source>
</reference>
<keyword evidence="3" id="KW-1185">Reference proteome</keyword>
<sequence length="133" mass="14851">MDQRMPSGNKIKFIKPSIIPAMQPSKIPLIFTGFPPCNQGNPSWETRLSRDYQQRPGPVAKNSSTMHKERERHWSIGDAWPQTGLSCKSREDSKANATWGAEPALSAHCACARHRVRLRSGGGSMERCLMCDV</sequence>
<dbReference type="EMBL" id="JACVVK020000736">
    <property type="protein sequence ID" value="KAK7450688.1"/>
    <property type="molecule type" value="Genomic_DNA"/>
</dbReference>
<feature type="region of interest" description="Disordered" evidence="1">
    <location>
        <begin position="52"/>
        <end position="71"/>
    </location>
</feature>
<dbReference type="Proteomes" id="UP001519460">
    <property type="component" value="Unassembled WGS sequence"/>
</dbReference>
<evidence type="ECO:0000313" key="3">
    <source>
        <dbReference type="Proteomes" id="UP001519460"/>
    </source>
</evidence>
<feature type="non-terminal residue" evidence="2">
    <location>
        <position position="133"/>
    </location>
</feature>
<gene>
    <name evidence="2" type="ORF">BaRGS_00039894</name>
</gene>
<organism evidence="2 3">
    <name type="scientific">Batillaria attramentaria</name>
    <dbReference type="NCBI Taxonomy" id="370345"/>
    <lineage>
        <taxon>Eukaryota</taxon>
        <taxon>Metazoa</taxon>
        <taxon>Spiralia</taxon>
        <taxon>Lophotrochozoa</taxon>
        <taxon>Mollusca</taxon>
        <taxon>Gastropoda</taxon>
        <taxon>Caenogastropoda</taxon>
        <taxon>Sorbeoconcha</taxon>
        <taxon>Cerithioidea</taxon>
        <taxon>Batillariidae</taxon>
        <taxon>Batillaria</taxon>
    </lineage>
</organism>
<accession>A0ABD0J2B6</accession>